<dbReference type="EMBL" id="BTGU01000314">
    <property type="protein sequence ID" value="GMN66338.1"/>
    <property type="molecule type" value="Genomic_DNA"/>
</dbReference>
<reference evidence="4" key="1">
    <citation type="submission" date="2023-07" db="EMBL/GenBank/DDBJ databases">
        <title>draft genome sequence of fig (Ficus carica).</title>
        <authorList>
            <person name="Takahashi T."/>
            <person name="Nishimura K."/>
        </authorList>
    </citation>
    <scope>NUCLEOTIDE SEQUENCE</scope>
</reference>
<evidence type="ECO:0000313" key="5">
    <source>
        <dbReference type="Proteomes" id="UP001187192"/>
    </source>
</evidence>
<organism evidence="4 5">
    <name type="scientific">Ficus carica</name>
    <name type="common">Common fig</name>
    <dbReference type="NCBI Taxonomy" id="3494"/>
    <lineage>
        <taxon>Eukaryota</taxon>
        <taxon>Viridiplantae</taxon>
        <taxon>Streptophyta</taxon>
        <taxon>Embryophyta</taxon>
        <taxon>Tracheophyta</taxon>
        <taxon>Spermatophyta</taxon>
        <taxon>Magnoliopsida</taxon>
        <taxon>eudicotyledons</taxon>
        <taxon>Gunneridae</taxon>
        <taxon>Pentapetalae</taxon>
        <taxon>rosids</taxon>
        <taxon>fabids</taxon>
        <taxon>Rosales</taxon>
        <taxon>Moraceae</taxon>
        <taxon>Ficeae</taxon>
        <taxon>Ficus</taxon>
    </lineage>
</organism>
<keyword evidence="5" id="KW-1185">Reference proteome</keyword>
<comment type="caution">
    <text evidence="4">The sequence shown here is derived from an EMBL/GenBank/DDBJ whole genome shotgun (WGS) entry which is preliminary data.</text>
</comment>
<evidence type="ECO:0000313" key="4">
    <source>
        <dbReference type="EMBL" id="GMN66338.1"/>
    </source>
</evidence>
<name>A0AA88E283_FICCA</name>
<dbReference type="EMBL" id="BTGU01000312">
    <property type="protein sequence ID" value="GMN66322.1"/>
    <property type="molecule type" value="Genomic_DNA"/>
</dbReference>
<dbReference type="Proteomes" id="UP001187192">
    <property type="component" value="Unassembled WGS sequence"/>
</dbReference>
<evidence type="ECO:0000313" key="3">
    <source>
        <dbReference type="EMBL" id="GMN66327.1"/>
    </source>
</evidence>
<accession>A0AA88E283</accession>
<proteinExistence type="predicted"/>
<sequence>MRHEIEELKEMVHGLCAKKDVEPSVDQENMSTVDQHNSFKASCTLHDKQPGVSDSPTMPVNSQECKLSIKDELRGGQLLVAIGRA</sequence>
<evidence type="ECO:0000313" key="2">
    <source>
        <dbReference type="EMBL" id="GMN66322.1"/>
    </source>
</evidence>
<gene>
    <name evidence="1" type="ORF">TIFTF001_035379</name>
    <name evidence="2" type="ORF">TIFTF001_035390</name>
    <name evidence="3" type="ORF">TIFTF001_035395</name>
    <name evidence="4" type="ORF">TIFTF001_035406</name>
</gene>
<dbReference type="EMBL" id="BTGU01000311">
    <property type="protein sequence ID" value="GMN66311.1"/>
    <property type="molecule type" value="Genomic_DNA"/>
</dbReference>
<dbReference type="AlphaFoldDB" id="A0AA88E283"/>
<protein>
    <submittedName>
        <fullName evidence="4">Uncharacterized protein</fullName>
    </submittedName>
</protein>
<evidence type="ECO:0000313" key="1">
    <source>
        <dbReference type="EMBL" id="GMN66311.1"/>
    </source>
</evidence>
<dbReference type="EMBL" id="BTGU01000313">
    <property type="protein sequence ID" value="GMN66327.1"/>
    <property type="molecule type" value="Genomic_DNA"/>
</dbReference>